<evidence type="ECO:0000256" key="8">
    <source>
        <dbReference type="ARBA" id="ARBA00073815"/>
    </source>
</evidence>
<evidence type="ECO:0000259" key="10">
    <source>
        <dbReference type="SMART" id="SM00922"/>
    </source>
</evidence>
<dbReference type="InterPro" id="IPR029017">
    <property type="entry name" value="Enolase-like_N"/>
</dbReference>
<dbReference type="CDD" id="cd03324">
    <property type="entry name" value="rTSbeta_L-fuconate_dehydratase"/>
    <property type="match status" value="1"/>
</dbReference>
<dbReference type="FunFam" id="3.20.20.120:FF:000007">
    <property type="entry name" value="Mitochondrial enolase superfamily member 1"/>
    <property type="match status" value="1"/>
</dbReference>
<evidence type="ECO:0000313" key="11">
    <source>
        <dbReference type="Proteomes" id="UP001318040"/>
    </source>
</evidence>
<proteinExistence type="inferred from homology"/>
<evidence type="ECO:0000313" key="15">
    <source>
        <dbReference type="RefSeq" id="XP_032810463.1"/>
    </source>
</evidence>
<sequence length="455" mass="50731">MGPQGRVTGITVRDVRFPTSLEQHGSDAMHRDPDYSAAYVEVRTDACGGLSGFGLTFTLGRGNEIVVCAVRAVSDLVVGEQLERIFEDFGSFYHRLANDGQLRWVGPEKGVIHLAVAAVLNALWDLWARLEGKPLWKLLSDMEPEQLVSCIDFSYITDALTRAEALEILRKGRVGREARESQLMESGFPAYTTSCAWLGYPDAELRQRCTEALQDGWTRFKVKVGSSLEDDERRCHIIRDVIGPDRTLMLDANQRWDVLEAVEWTQKLARFRPLWIEEPTSPDDVLGHKYISQALSALGIGVATGEQCQNRVVFKQLLQAKALQFCQVDTCRLGGIPEILAVLLMACKFQVPVCPHAGGVGLCELAQHISMFDFLSVSTSLENRVCEYVDHLHEHFVFPVRIHKAAYMPPMEPGYSTEMREDSLQDFEFPGGRVWRELASSGKHSVAAAVTEGGS</sequence>
<dbReference type="SFLD" id="SFLDF00111">
    <property type="entry name" value="L-fuconate_dehydratase"/>
    <property type="match status" value="1"/>
</dbReference>
<keyword evidence="11" id="KW-1185">Reference proteome</keyword>
<dbReference type="InterPro" id="IPR013341">
    <property type="entry name" value="Mandelate_racemase_N_dom"/>
</dbReference>
<dbReference type="RefSeq" id="XP_032810459.1">
    <property type="nucleotide sequence ID" value="XM_032954568.1"/>
</dbReference>
<dbReference type="Proteomes" id="UP001318040">
    <property type="component" value="Chromosome 15"/>
</dbReference>
<evidence type="ECO:0000256" key="9">
    <source>
        <dbReference type="ARBA" id="ARBA00078003"/>
    </source>
</evidence>
<keyword evidence="6" id="KW-0456">Lyase</keyword>
<evidence type="ECO:0000256" key="4">
    <source>
        <dbReference type="ARBA" id="ARBA00022723"/>
    </source>
</evidence>
<dbReference type="GeneID" id="116942537"/>
<reference evidence="12 13" key="1">
    <citation type="submission" date="2025-04" db="UniProtKB">
        <authorList>
            <consortium name="RefSeq"/>
        </authorList>
    </citation>
    <scope>IDENTIFICATION</scope>
    <source>
        <tissue evidence="12 13">Sperm</tissue>
    </source>
</reference>
<dbReference type="EC" id="4.2.1.68" evidence="3"/>
<keyword evidence="4" id="KW-0479">Metal-binding</keyword>
<organism evidence="11 15">
    <name type="scientific">Petromyzon marinus</name>
    <name type="common">Sea lamprey</name>
    <dbReference type="NCBI Taxonomy" id="7757"/>
    <lineage>
        <taxon>Eukaryota</taxon>
        <taxon>Metazoa</taxon>
        <taxon>Chordata</taxon>
        <taxon>Craniata</taxon>
        <taxon>Vertebrata</taxon>
        <taxon>Cyclostomata</taxon>
        <taxon>Hyperoartia</taxon>
        <taxon>Petromyzontiformes</taxon>
        <taxon>Petromyzontidae</taxon>
        <taxon>Petromyzon</taxon>
    </lineage>
</organism>
<dbReference type="SFLD" id="SFLDG00179">
    <property type="entry name" value="mandelate_racemase"/>
    <property type="match status" value="1"/>
</dbReference>
<accession>A0AAJ7T365</accession>
<evidence type="ECO:0000256" key="3">
    <source>
        <dbReference type="ARBA" id="ARBA00013142"/>
    </source>
</evidence>
<dbReference type="GO" id="GO:0016052">
    <property type="term" value="P:carbohydrate catabolic process"/>
    <property type="evidence" value="ECO:0007669"/>
    <property type="project" value="InterPro"/>
</dbReference>
<keyword evidence="5" id="KW-0460">Magnesium</keyword>
<evidence type="ECO:0000313" key="12">
    <source>
        <dbReference type="RefSeq" id="XP_032810459.1"/>
    </source>
</evidence>
<comment type="cofactor">
    <cofactor evidence="2">
        <name>Mg(2+)</name>
        <dbReference type="ChEBI" id="CHEBI:18420"/>
    </cofactor>
</comment>
<dbReference type="Gene3D" id="3.20.20.120">
    <property type="entry name" value="Enolase-like C-terminal domain"/>
    <property type="match status" value="1"/>
</dbReference>
<evidence type="ECO:0000256" key="6">
    <source>
        <dbReference type="ARBA" id="ARBA00023239"/>
    </source>
</evidence>
<dbReference type="SUPFAM" id="SSF51604">
    <property type="entry name" value="Enolase C-terminal domain-like"/>
    <property type="match status" value="1"/>
</dbReference>
<dbReference type="GO" id="GO:0000287">
    <property type="term" value="F:magnesium ion binding"/>
    <property type="evidence" value="ECO:0007669"/>
    <property type="project" value="TreeGrafter"/>
</dbReference>
<dbReference type="PANTHER" id="PTHR13794:SF58">
    <property type="entry name" value="MITOCHONDRIAL ENOLASE SUPERFAMILY MEMBER 1"/>
    <property type="match status" value="1"/>
</dbReference>
<dbReference type="AlphaFoldDB" id="A0AAJ7T365"/>
<dbReference type="KEGG" id="pmrn:116942537"/>
<comment type="similarity">
    <text evidence="7">Belongs to the mandelate racemase/muconate lactonizing enzyme family. ENOSF1 subfamily.</text>
</comment>
<dbReference type="RefSeq" id="XP_032810461.1">
    <property type="nucleotide sequence ID" value="XM_032954570.1"/>
</dbReference>
<dbReference type="Pfam" id="PF02746">
    <property type="entry name" value="MR_MLE_N"/>
    <property type="match status" value="1"/>
</dbReference>
<dbReference type="InterPro" id="IPR018110">
    <property type="entry name" value="Mandel_Rmase/mucon_lact_enz_CS"/>
</dbReference>
<name>A0AAJ7T365_PETMA</name>
<dbReference type="Gene3D" id="3.30.390.10">
    <property type="entry name" value="Enolase-like, N-terminal domain"/>
    <property type="match status" value="1"/>
</dbReference>
<evidence type="ECO:0000313" key="13">
    <source>
        <dbReference type="RefSeq" id="XP_032810460.1"/>
    </source>
</evidence>
<protein>
    <recommendedName>
        <fullName evidence="8">Mitochondrial enolase superfamily member 1</fullName>
        <ecNumber evidence="3">4.2.1.68</ecNumber>
    </recommendedName>
    <alternativeName>
        <fullName evidence="9">L-fuconate dehydratase</fullName>
    </alternativeName>
</protein>
<evidence type="ECO:0000256" key="5">
    <source>
        <dbReference type="ARBA" id="ARBA00022842"/>
    </source>
</evidence>
<comment type="catalytic activity">
    <reaction evidence="1">
        <text>L-fuconate = 2-dehydro-3-deoxy-L-fuconate + H2O</text>
        <dbReference type="Rhea" id="RHEA:22772"/>
        <dbReference type="ChEBI" id="CHEBI:15377"/>
        <dbReference type="ChEBI" id="CHEBI:21291"/>
        <dbReference type="ChEBI" id="CHEBI:37448"/>
        <dbReference type="EC" id="4.2.1.68"/>
    </reaction>
</comment>
<dbReference type="InterPro" id="IPR029065">
    <property type="entry name" value="Enolase_C-like"/>
</dbReference>
<evidence type="ECO:0000256" key="1">
    <source>
        <dbReference type="ARBA" id="ARBA00001737"/>
    </source>
</evidence>
<evidence type="ECO:0000256" key="7">
    <source>
        <dbReference type="ARBA" id="ARBA00061144"/>
    </source>
</evidence>
<dbReference type="InterPro" id="IPR034610">
    <property type="entry name" value="L-fuconate_dehydratase"/>
</dbReference>
<dbReference type="SMART" id="SM00922">
    <property type="entry name" value="MR_MLE"/>
    <property type="match status" value="1"/>
</dbReference>
<gene>
    <name evidence="12 13 14 15" type="primary">ENOSF1</name>
</gene>
<dbReference type="RefSeq" id="XP_032810460.1">
    <property type="nucleotide sequence ID" value="XM_032954569.1"/>
</dbReference>
<dbReference type="SFLD" id="SFLDS00001">
    <property type="entry name" value="Enolase"/>
    <property type="match status" value="1"/>
</dbReference>
<dbReference type="InterPro" id="IPR013342">
    <property type="entry name" value="Mandelate_racemase_C"/>
</dbReference>
<dbReference type="RefSeq" id="XP_032810463.1">
    <property type="nucleotide sequence ID" value="XM_032954572.1"/>
</dbReference>
<evidence type="ECO:0000256" key="2">
    <source>
        <dbReference type="ARBA" id="ARBA00001946"/>
    </source>
</evidence>
<dbReference type="PANTHER" id="PTHR13794">
    <property type="entry name" value="ENOLASE SUPERFAMILY, MANDELATE RACEMASE"/>
    <property type="match status" value="1"/>
</dbReference>
<dbReference type="InterPro" id="IPR036849">
    <property type="entry name" value="Enolase-like_C_sf"/>
</dbReference>
<feature type="domain" description="Mandelate racemase/muconate lactonizing enzyme C-terminal" evidence="10">
    <location>
        <begin position="202"/>
        <end position="298"/>
    </location>
</feature>
<dbReference type="SUPFAM" id="SSF54826">
    <property type="entry name" value="Enolase N-terminal domain-like"/>
    <property type="match status" value="1"/>
</dbReference>
<dbReference type="CTD" id="55556"/>
<dbReference type="Pfam" id="PF13378">
    <property type="entry name" value="MR_MLE_C"/>
    <property type="match status" value="1"/>
</dbReference>
<evidence type="ECO:0000313" key="14">
    <source>
        <dbReference type="RefSeq" id="XP_032810461.1"/>
    </source>
</evidence>
<dbReference type="PROSITE" id="PS00909">
    <property type="entry name" value="MR_MLE_2"/>
    <property type="match status" value="1"/>
</dbReference>
<dbReference type="InterPro" id="IPR046945">
    <property type="entry name" value="RHMD-like"/>
</dbReference>
<dbReference type="GO" id="GO:0050023">
    <property type="term" value="F:L-fuconate dehydratase activity"/>
    <property type="evidence" value="ECO:0007669"/>
    <property type="project" value="UniProtKB-EC"/>
</dbReference>
<dbReference type="GO" id="GO:0009063">
    <property type="term" value="P:amino acid catabolic process"/>
    <property type="evidence" value="ECO:0007669"/>
    <property type="project" value="InterPro"/>
</dbReference>